<feature type="transmembrane region" description="Helical" evidence="7">
    <location>
        <begin position="36"/>
        <end position="52"/>
    </location>
</feature>
<evidence type="ECO:0000256" key="2">
    <source>
        <dbReference type="ARBA" id="ARBA00009033"/>
    </source>
</evidence>
<evidence type="ECO:0000259" key="8">
    <source>
        <dbReference type="Pfam" id="PF01773"/>
    </source>
</evidence>
<feature type="transmembrane region" description="Helical" evidence="7">
    <location>
        <begin position="260"/>
        <end position="282"/>
    </location>
</feature>
<keyword evidence="6 7" id="KW-0472">Membrane</keyword>
<evidence type="ECO:0000259" key="9">
    <source>
        <dbReference type="Pfam" id="PF07662"/>
    </source>
</evidence>
<dbReference type="Proteomes" id="UP001189429">
    <property type="component" value="Unassembled WGS sequence"/>
</dbReference>
<dbReference type="EMBL" id="CAUYUJ010001570">
    <property type="protein sequence ID" value="CAK0796558.1"/>
    <property type="molecule type" value="Genomic_DNA"/>
</dbReference>
<comment type="similarity">
    <text evidence="2">Belongs to the concentrative nucleoside transporter (CNT) (TC 2.A.41) family.</text>
</comment>
<evidence type="ECO:0000313" key="12">
    <source>
        <dbReference type="Proteomes" id="UP001189429"/>
    </source>
</evidence>
<keyword evidence="12" id="KW-1185">Reference proteome</keyword>
<dbReference type="PANTHER" id="PTHR10590:SF4">
    <property type="entry name" value="SOLUTE CARRIER FAMILY 28 MEMBER 3"/>
    <property type="match status" value="1"/>
</dbReference>
<dbReference type="Pfam" id="PF01773">
    <property type="entry name" value="Nucleos_tra2_N"/>
    <property type="match status" value="1"/>
</dbReference>
<evidence type="ECO:0000256" key="5">
    <source>
        <dbReference type="ARBA" id="ARBA00022989"/>
    </source>
</evidence>
<keyword evidence="4 7" id="KW-0812">Transmembrane</keyword>
<comment type="subcellular location">
    <subcellularLocation>
        <location evidence="1">Cell membrane</location>
        <topology evidence="1">Multi-pass membrane protein</topology>
    </subcellularLocation>
</comment>
<keyword evidence="3" id="KW-1003">Cell membrane</keyword>
<evidence type="ECO:0000256" key="1">
    <source>
        <dbReference type="ARBA" id="ARBA00004651"/>
    </source>
</evidence>
<comment type="caution">
    <text evidence="11">The sequence shown here is derived from an EMBL/GenBank/DDBJ whole genome shotgun (WGS) entry which is preliminary data.</text>
</comment>
<evidence type="ECO:0000256" key="3">
    <source>
        <dbReference type="ARBA" id="ARBA00022475"/>
    </source>
</evidence>
<feature type="transmembrane region" description="Helical" evidence="7">
    <location>
        <begin position="471"/>
        <end position="495"/>
    </location>
</feature>
<proteinExistence type="inferred from homology"/>
<evidence type="ECO:0000256" key="6">
    <source>
        <dbReference type="ARBA" id="ARBA00023136"/>
    </source>
</evidence>
<sequence length="529" mass="55921">MTRFLGMSTAHSAMLLAWAVYLILALSLSFYDALPYAIFTVLCVSIYLLKYFEDSIPVPATPALACHACLAVLGALALVIIAWQIATAPGELRLFKVQSVIGFCALVGFSFLTSHKRSNIPWRLVAAGLLCQFYLGVFVFRSRTGHKIFESMGDAVSTFLNFADVGAMFVFQDSDKTFAANHIFAFSVLPKTVFFSAVCSIMYYLGVLQATVRVVAAVLRFAFGSSTVESVNAAGNIFLGQTEAPLLVRNILPSATPSEIHCIMTGGFATVAGGVLAAYIAMGVSPSQLIGASVMSAPAALTISKIVCPSGVTVEKPSDNECSITASDSDVEDDASDATGDTTATAEDTEFVFPAPSEKNIVEAAANGSSIAIALVLNIAAMLISFLSLIAFLDTVLWKLGAMVQITLSFEVVCGWLFFPVAWIIGTPYEDCGTVASLIGTKIFLNEFVAYQKLSTMIGVHRAISPRGELIATYSLCGFSNIASIGVQVGGLAALCPEKKYVYVDLVVSAMIAGNTCCLMTAAVAGILS</sequence>
<dbReference type="InterPro" id="IPR011657">
    <property type="entry name" value="CNT_C_dom"/>
</dbReference>
<reference evidence="11" key="1">
    <citation type="submission" date="2023-10" db="EMBL/GenBank/DDBJ databases">
        <authorList>
            <person name="Chen Y."/>
            <person name="Shah S."/>
            <person name="Dougan E. K."/>
            <person name="Thang M."/>
            <person name="Chan C."/>
        </authorList>
    </citation>
    <scope>NUCLEOTIDE SEQUENCE [LARGE SCALE GENOMIC DNA]</scope>
</reference>
<feature type="domain" description="Concentrative nucleoside transporter C-terminal" evidence="9">
    <location>
        <begin position="289"/>
        <end position="526"/>
    </location>
</feature>
<feature type="transmembrane region" description="Helical" evidence="7">
    <location>
        <begin position="400"/>
        <end position="425"/>
    </location>
</feature>
<dbReference type="Pfam" id="PF07662">
    <property type="entry name" value="Nucleos_tra2_C"/>
    <property type="match status" value="1"/>
</dbReference>
<name>A0ABN9PTP0_9DINO</name>
<feature type="domain" description="Nucleoside transporter/FeoB GTPase Gate" evidence="10">
    <location>
        <begin position="186"/>
        <end position="283"/>
    </location>
</feature>
<feature type="transmembrane region" description="Helical" evidence="7">
    <location>
        <begin position="64"/>
        <end position="86"/>
    </location>
</feature>
<keyword evidence="5 7" id="KW-1133">Transmembrane helix</keyword>
<protein>
    <recommendedName>
        <fullName evidence="13">Sodium/nucleoside cotransporter</fullName>
    </recommendedName>
</protein>
<evidence type="ECO:0000256" key="7">
    <source>
        <dbReference type="SAM" id="Phobius"/>
    </source>
</evidence>
<dbReference type="InterPro" id="IPR011642">
    <property type="entry name" value="Gate_dom"/>
</dbReference>
<evidence type="ECO:0000259" key="10">
    <source>
        <dbReference type="Pfam" id="PF07670"/>
    </source>
</evidence>
<dbReference type="InterPro" id="IPR008276">
    <property type="entry name" value="C_nuclsd_transpt"/>
</dbReference>
<organism evidence="11 12">
    <name type="scientific">Prorocentrum cordatum</name>
    <dbReference type="NCBI Taxonomy" id="2364126"/>
    <lineage>
        <taxon>Eukaryota</taxon>
        <taxon>Sar</taxon>
        <taxon>Alveolata</taxon>
        <taxon>Dinophyceae</taxon>
        <taxon>Prorocentrales</taxon>
        <taxon>Prorocentraceae</taxon>
        <taxon>Prorocentrum</taxon>
    </lineage>
</organism>
<gene>
    <name evidence="11" type="ORF">PCOR1329_LOCUS5912</name>
</gene>
<feature type="transmembrane region" description="Helical" evidence="7">
    <location>
        <begin position="12"/>
        <end position="30"/>
    </location>
</feature>
<feature type="transmembrane region" description="Helical" evidence="7">
    <location>
        <begin position="371"/>
        <end position="393"/>
    </location>
</feature>
<dbReference type="Pfam" id="PF07670">
    <property type="entry name" value="Gate"/>
    <property type="match status" value="1"/>
</dbReference>
<feature type="domain" description="Concentrative nucleoside transporter N-terminal" evidence="8">
    <location>
        <begin position="101"/>
        <end position="173"/>
    </location>
</feature>
<feature type="transmembrane region" description="Helical" evidence="7">
    <location>
        <begin position="120"/>
        <end position="140"/>
    </location>
</feature>
<dbReference type="PANTHER" id="PTHR10590">
    <property type="entry name" value="SODIUM/NUCLEOSIDE COTRANSPORTER"/>
    <property type="match status" value="1"/>
</dbReference>
<accession>A0ABN9PTP0</accession>
<evidence type="ECO:0000256" key="4">
    <source>
        <dbReference type="ARBA" id="ARBA00022692"/>
    </source>
</evidence>
<evidence type="ECO:0008006" key="13">
    <source>
        <dbReference type="Google" id="ProtNLM"/>
    </source>
</evidence>
<dbReference type="InterPro" id="IPR002668">
    <property type="entry name" value="CNT_N_dom"/>
</dbReference>
<feature type="transmembrane region" description="Helical" evidence="7">
    <location>
        <begin position="502"/>
        <end position="528"/>
    </location>
</feature>
<feature type="transmembrane region" description="Helical" evidence="7">
    <location>
        <begin position="183"/>
        <end position="205"/>
    </location>
</feature>
<evidence type="ECO:0000313" key="11">
    <source>
        <dbReference type="EMBL" id="CAK0796558.1"/>
    </source>
</evidence>